<accession>A0ABN8XCP2</accession>
<dbReference type="SMART" id="SM00086">
    <property type="entry name" value="PAC"/>
    <property type="match status" value="1"/>
</dbReference>
<dbReference type="EC" id="2.7.7.65" evidence="1"/>
<evidence type="ECO:0000256" key="3">
    <source>
        <dbReference type="SAM" id="Coils"/>
    </source>
</evidence>
<dbReference type="Pfam" id="PF00990">
    <property type="entry name" value="GGDEF"/>
    <property type="match status" value="1"/>
</dbReference>
<proteinExistence type="predicted"/>
<dbReference type="InterPro" id="IPR043128">
    <property type="entry name" value="Rev_trsase/Diguanyl_cyclase"/>
</dbReference>
<keyword evidence="3" id="KW-0175">Coiled coil</keyword>
<dbReference type="NCBIfam" id="TIGR00229">
    <property type="entry name" value="sensory_box"/>
    <property type="match status" value="1"/>
</dbReference>
<dbReference type="CDD" id="cd00130">
    <property type="entry name" value="PAS"/>
    <property type="match status" value="1"/>
</dbReference>
<gene>
    <name evidence="6" type="ORF">MSZNOR_4979</name>
</gene>
<dbReference type="PANTHER" id="PTHR45138:SF9">
    <property type="entry name" value="DIGUANYLATE CYCLASE DGCM-RELATED"/>
    <property type="match status" value="1"/>
</dbReference>
<keyword evidence="7" id="KW-1185">Reference proteome</keyword>
<feature type="domain" description="PAC" evidence="4">
    <location>
        <begin position="203"/>
        <end position="255"/>
    </location>
</feature>
<evidence type="ECO:0000256" key="1">
    <source>
        <dbReference type="ARBA" id="ARBA00012528"/>
    </source>
</evidence>
<dbReference type="SMART" id="SM00267">
    <property type="entry name" value="GGDEF"/>
    <property type="match status" value="1"/>
</dbReference>
<dbReference type="PROSITE" id="PS50887">
    <property type="entry name" value="GGDEF"/>
    <property type="match status" value="1"/>
</dbReference>
<feature type="coiled-coil region" evidence="3">
    <location>
        <begin position="246"/>
        <end position="280"/>
    </location>
</feature>
<organism evidence="6 7">
    <name type="scientific">Methylocaldum szegediense</name>
    <dbReference type="NCBI Taxonomy" id="73780"/>
    <lineage>
        <taxon>Bacteria</taxon>
        <taxon>Pseudomonadati</taxon>
        <taxon>Pseudomonadota</taxon>
        <taxon>Gammaproteobacteria</taxon>
        <taxon>Methylococcales</taxon>
        <taxon>Methylococcaceae</taxon>
        <taxon>Methylocaldum</taxon>
    </lineage>
</organism>
<dbReference type="InterPro" id="IPR035965">
    <property type="entry name" value="PAS-like_dom_sf"/>
</dbReference>
<dbReference type="InterPro" id="IPR001610">
    <property type="entry name" value="PAC"/>
</dbReference>
<dbReference type="SUPFAM" id="SSF55073">
    <property type="entry name" value="Nucleotide cyclase"/>
    <property type="match status" value="1"/>
</dbReference>
<dbReference type="Gene3D" id="3.30.70.270">
    <property type="match status" value="1"/>
</dbReference>
<dbReference type="InterPro" id="IPR000014">
    <property type="entry name" value="PAS"/>
</dbReference>
<protein>
    <recommendedName>
        <fullName evidence="1">diguanylate cyclase</fullName>
        <ecNumber evidence="1">2.7.7.65</ecNumber>
    </recommendedName>
</protein>
<feature type="domain" description="GGDEF" evidence="5">
    <location>
        <begin position="308"/>
        <end position="440"/>
    </location>
</feature>
<evidence type="ECO:0000256" key="2">
    <source>
        <dbReference type="ARBA" id="ARBA00034247"/>
    </source>
</evidence>
<dbReference type="CDD" id="cd01949">
    <property type="entry name" value="GGDEF"/>
    <property type="match status" value="1"/>
</dbReference>
<dbReference type="InterPro" id="IPR050469">
    <property type="entry name" value="Diguanylate_Cyclase"/>
</dbReference>
<sequence length="440" mass="49369">MLNPEFPNPIPDWNDQIPVPVLTVRCADQKLLFLNRAARELFGDAAKPGLDGAALFPDQKVLQRLLDSMQQGNETAHAEVVLKNASKTCRYSITANAAEDTSGTRIAVLALSEMVAEVSKPEKAKFRSDITMCWGIFDQAAVGIALFDRNLDFLDVNRCWLDMFGYTAEEMSALCPNDLTLPEEDFLTYERAEMLLEGKLDQYRGEKRLVRKDGSLFCGDLSASLLRDGKGTQSVILCFLIDITDRKLVEDKLQASNEQLEAQLAQNRLLQERLRDLAVRDPLTSLFNRRYMEETLRRELLRAAREDRPLSLVMIDIDRFKPLNDTYGHPAGDLVLKELAALLLRHLRSEDIVCRFGGDEFVAILPGAPLMTAAQRAESCRLAFQDLRIVYEDQVLTSALSIGVSEYPRHGATGEDLLFQADSAMYMAKRAGGNRVMVWG</sequence>
<dbReference type="Proteomes" id="UP001162030">
    <property type="component" value="Chromosome"/>
</dbReference>
<evidence type="ECO:0000259" key="4">
    <source>
        <dbReference type="PROSITE" id="PS50113"/>
    </source>
</evidence>
<reference evidence="6 7" key="1">
    <citation type="submission" date="2023-03" db="EMBL/GenBank/DDBJ databases">
        <authorList>
            <person name="Pearce D."/>
        </authorList>
    </citation>
    <scope>NUCLEOTIDE SEQUENCE [LARGE SCALE GENOMIC DNA]</scope>
    <source>
        <strain evidence="6">Msz</strain>
    </source>
</reference>
<dbReference type="SUPFAM" id="SSF55785">
    <property type="entry name" value="PYP-like sensor domain (PAS domain)"/>
    <property type="match status" value="1"/>
</dbReference>
<comment type="catalytic activity">
    <reaction evidence="2">
        <text>2 GTP = 3',3'-c-di-GMP + 2 diphosphate</text>
        <dbReference type="Rhea" id="RHEA:24898"/>
        <dbReference type="ChEBI" id="CHEBI:33019"/>
        <dbReference type="ChEBI" id="CHEBI:37565"/>
        <dbReference type="ChEBI" id="CHEBI:58805"/>
        <dbReference type="EC" id="2.7.7.65"/>
    </reaction>
</comment>
<dbReference type="InterPro" id="IPR000160">
    <property type="entry name" value="GGDEF_dom"/>
</dbReference>
<dbReference type="InterPro" id="IPR029787">
    <property type="entry name" value="Nucleotide_cyclase"/>
</dbReference>
<evidence type="ECO:0000313" key="6">
    <source>
        <dbReference type="EMBL" id="CAI8974944.1"/>
    </source>
</evidence>
<dbReference type="Pfam" id="PF00989">
    <property type="entry name" value="PAS"/>
    <property type="match status" value="1"/>
</dbReference>
<dbReference type="EMBL" id="OX458333">
    <property type="protein sequence ID" value="CAI8974944.1"/>
    <property type="molecule type" value="Genomic_DNA"/>
</dbReference>
<dbReference type="PANTHER" id="PTHR45138">
    <property type="entry name" value="REGULATORY COMPONENTS OF SENSORY TRANSDUCTION SYSTEM"/>
    <property type="match status" value="1"/>
</dbReference>
<dbReference type="Gene3D" id="3.30.450.20">
    <property type="entry name" value="PAS domain"/>
    <property type="match status" value="2"/>
</dbReference>
<dbReference type="PROSITE" id="PS50113">
    <property type="entry name" value="PAC"/>
    <property type="match status" value="1"/>
</dbReference>
<dbReference type="NCBIfam" id="TIGR00254">
    <property type="entry name" value="GGDEF"/>
    <property type="match status" value="1"/>
</dbReference>
<evidence type="ECO:0000313" key="7">
    <source>
        <dbReference type="Proteomes" id="UP001162030"/>
    </source>
</evidence>
<dbReference type="InterPro" id="IPR000700">
    <property type="entry name" value="PAS-assoc_C"/>
</dbReference>
<dbReference type="InterPro" id="IPR013767">
    <property type="entry name" value="PAS_fold"/>
</dbReference>
<dbReference type="Pfam" id="PF13188">
    <property type="entry name" value="PAS_8"/>
    <property type="match status" value="1"/>
</dbReference>
<name>A0ABN8XCP2_9GAMM</name>
<dbReference type="SMART" id="SM00091">
    <property type="entry name" value="PAS"/>
    <property type="match status" value="2"/>
</dbReference>
<evidence type="ECO:0000259" key="5">
    <source>
        <dbReference type="PROSITE" id="PS50887"/>
    </source>
</evidence>